<feature type="transmembrane region" description="Helical" evidence="2">
    <location>
        <begin position="21"/>
        <end position="39"/>
    </location>
</feature>
<evidence type="ECO:0000256" key="1">
    <source>
        <dbReference type="SAM" id="MobiDB-lite"/>
    </source>
</evidence>
<proteinExistence type="predicted"/>
<dbReference type="PROSITE" id="PS51257">
    <property type="entry name" value="PROKAR_LIPOPROTEIN"/>
    <property type="match status" value="1"/>
</dbReference>
<gene>
    <name evidence="3" type="ORF">CC80DRAFT_308515</name>
</gene>
<keyword evidence="2" id="KW-1133">Transmembrane helix</keyword>
<sequence length="168" mass="18779">MQGRFFVNKKARRDRELRSRAWAFQVGGCSCIIAYWPALASHSPPTSRYAAGFPQCIFSPSHLGSLQCSVQPNISRRIQHSTFIIHHPAYSFPCFTAYLVLDPRPNPVGAQTTPRPQPDSRRDQRPAQQLKQHNNTATAHAHARAHAFGHSCAGPALRLDEVCSTRRP</sequence>
<feature type="compositionally biased region" description="Low complexity" evidence="1">
    <location>
        <begin position="126"/>
        <end position="140"/>
    </location>
</feature>
<organism evidence="3 4">
    <name type="scientific">Byssothecium circinans</name>
    <dbReference type="NCBI Taxonomy" id="147558"/>
    <lineage>
        <taxon>Eukaryota</taxon>
        <taxon>Fungi</taxon>
        <taxon>Dikarya</taxon>
        <taxon>Ascomycota</taxon>
        <taxon>Pezizomycotina</taxon>
        <taxon>Dothideomycetes</taxon>
        <taxon>Pleosporomycetidae</taxon>
        <taxon>Pleosporales</taxon>
        <taxon>Massarineae</taxon>
        <taxon>Massarinaceae</taxon>
        <taxon>Byssothecium</taxon>
    </lineage>
</organism>
<dbReference type="Proteomes" id="UP000800035">
    <property type="component" value="Unassembled WGS sequence"/>
</dbReference>
<evidence type="ECO:0000256" key="2">
    <source>
        <dbReference type="SAM" id="Phobius"/>
    </source>
</evidence>
<evidence type="ECO:0000313" key="4">
    <source>
        <dbReference type="Proteomes" id="UP000800035"/>
    </source>
</evidence>
<dbReference type="AlphaFoldDB" id="A0A6A5U744"/>
<feature type="region of interest" description="Disordered" evidence="1">
    <location>
        <begin position="106"/>
        <end position="141"/>
    </location>
</feature>
<accession>A0A6A5U744</accession>
<name>A0A6A5U744_9PLEO</name>
<evidence type="ECO:0000313" key="3">
    <source>
        <dbReference type="EMBL" id="KAF1959692.1"/>
    </source>
</evidence>
<keyword evidence="4" id="KW-1185">Reference proteome</keyword>
<dbReference type="EMBL" id="ML976984">
    <property type="protein sequence ID" value="KAF1959692.1"/>
    <property type="molecule type" value="Genomic_DNA"/>
</dbReference>
<keyword evidence="2" id="KW-0472">Membrane</keyword>
<reference evidence="3" key="1">
    <citation type="journal article" date="2020" name="Stud. Mycol.">
        <title>101 Dothideomycetes genomes: a test case for predicting lifestyles and emergence of pathogens.</title>
        <authorList>
            <person name="Haridas S."/>
            <person name="Albert R."/>
            <person name="Binder M."/>
            <person name="Bloem J."/>
            <person name="Labutti K."/>
            <person name="Salamov A."/>
            <person name="Andreopoulos B."/>
            <person name="Baker S."/>
            <person name="Barry K."/>
            <person name="Bills G."/>
            <person name="Bluhm B."/>
            <person name="Cannon C."/>
            <person name="Castanera R."/>
            <person name="Culley D."/>
            <person name="Daum C."/>
            <person name="Ezra D."/>
            <person name="Gonzalez J."/>
            <person name="Henrissat B."/>
            <person name="Kuo A."/>
            <person name="Liang C."/>
            <person name="Lipzen A."/>
            <person name="Lutzoni F."/>
            <person name="Magnuson J."/>
            <person name="Mondo S."/>
            <person name="Nolan M."/>
            <person name="Ohm R."/>
            <person name="Pangilinan J."/>
            <person name="Park H.-J."/>
            <person name="Ramirez L."/>
            <person name="Alfaro M."/>
            <person name="Sun H."/>
            <person name="Tritt A."/>
            <person name="Yoshinaga Y."/>
            <person name="Zwiers L.-H."/>
            <person name="Turgeon B."/>
            <person name="Goodwin S."/>
            <person name="Spatafora J."/>
            <person name="Crous P."/>
            <person name="Grigoriev I."/>
        </authorList>
    </citation>
    <scope>NUCLEOTIDE SEQUENCE</scope>
    <source>
        <strain evidence="3">CBS 675.92</strain>
    </source>
</reference>
<keyword evidence="2" id="KW-0812">Transmembrane</keyword>
<protein>
    <submittedName>
        <fullName evidence="3">Uncharacterized protein</fullName>
    </submittedName>
</protein>